<dbReference type="Pfam" id="PF01521">
    <property type="entry name" value="Fe-S_biosyn"/>
    <property type="match status" value="1"/>
</dbReference>
<reference evidence="2 3" key="1">
    <citation type="submission" date="2016-10" db="EMBL/GenBank/DDBJ databases">
        <authorList>
            <person name="de Groot N.N."/>
        </authorList>
    </citation>
    <scope>NUCLEOTIDE SEQUENCE [LARGE SCALE GENOMIC DNA]</scope>
    <source>
        <strain evidence="2 3">DSM 45610</strain>
    </source>
</reference>
<evidence type="ECO:0000313" key="2">
    <source>
        <dbReference type="EMBL" id="SDW07224.1"/>
    </source>
</evidence>
<name>A0A1H2QKN7_9BACL</name>
<dbReference type="AlphaFoldDB" id="A0A1H2QKN7"/>
<evidence type="ECO:0000313" key="3">
    <source>
        <dbReference type="Proteomes" id="UP000198534"/>
    </source>
</evidence>
<dbReference type="InterPro" id="IPR035903">
    <property type="entry name" value="HesB-like_dom_sf"/>
</dbReference>
<dbReference type="RefSeq" id="WP_177167832.1">
    <property type="nucleotide sequence ID" value="NZ_FNNQ01000001.1"/>
</dbReference>
<sequence>MSIKIHIDDQAAEALLEKRPEESAALRLAVMNEGCGCGGDIWFEMNWDLPQVDDLQIEEAGVRIILDLKSQEYLEKELFLHYTPEKDAFSLKSRNQIYLHHIHL</sequence>
<dbReference type="STRING" id="1048340.SAMN05444487_101239"/>
<keyword evidence="3" id="KW-1185">Reference proteome</keyword>
<dbReference type="InterPro" id="IPR000361">
    <property type="entry name" value="ATAP_core_dom"/>
</dbReference>
<accession>A0A1H2QKN7</accession>
<evidence type="ECO:0000259" key="1">
    <source>
        <dbReference type="Pfam" id="PF01521"/>
    </source>
</evidence>
<gene>
    <name evidence="2" type="ORF">SAMN05444487_101239</name>
</gene>
<dbReference type="SUPFAM" id="SSF89360">
    <property type="entry name" value="HesB-like domain"/>
    <property type="match status" value="1"/>
</dbReference>
<feature type="domain" description="Core" evidence="1">
    <location>
        <begin position="4"/>
        <end position="98"/>
    </location>
</feature>
<proteinExistence type="predicted"/>
<protein>
    <submittedName>
        <fullName evidence="2">Iron-sulphur cluster biosynthesis</fullName>
    </submittedName>
</protein>
<dbReference type="EMBL" id="FNNQ01000001">
    <property type="protein sequence ID" value="SDW07224.1"/>
    <property type="molecule type" value="Genomic_DNA"/>
</dbReference>
<organism evidence="2 3">
    <name type="scientific">Marininema mesophilum</name>
    <dbReference type="NCBI Taxonomy" id="1048340"/>
    <lineage>
        <taxon>Bacteria</taxon>
        <taxon>Bacillati</taxon>
        <taxon>Bacillota</taxon>
        <taxon>Bacilli</taxon>
        <taxon>Bacillales</taxon>
        <taxon>Thermoactinomycetaceae</taxon>
        <taxon>Marininema</taxon>
    </lineage>
</organism>
<dbReference type="Proteomes" id="UP000198534">
    <property type="component" value="Unassembled WGS sequence"/>
</dbReference>
<dbReference type="Gene3D" id="2.60.300.12">
    <property type="entry name" value="HesB-like domain"/>
    <property type="match status" value="1"/>
</dbReference>